<sequence>MARKKSPHFRIAIDFGTTFTTIAFIKCGGSKKVLTVEEWPGARNFGTNGTQVPTEMWYSTEKTYPILYGYEITRRLELPEADPLRCGYESIGLITKPKLLLDKSAHLEPIRKALMGGIRQLKKKGVVKKSEDVVEHLLTCFLKHVKSVLERDHDLNAQSRVEITFAVPVCWSATANAVMRTCLQAAMKTARFGFDDTTTPSLFMVNEAEAAAMHALTSDNLVLNRGECFILLDCGGGTTDSGMYKISYEHPLRLGEEVTHPKGVVCGSGDLNVRMHKFAASNLRRERYLENAVEGITIDNIIDSEVMPHFESEVKRAFDITKDQKFTFRIRGLRESTVNPRLKRNCFDLNSIFIESLNTIEDLLLEQIDCAQRTNTAVDKVVLVGGFGDSPALKEHLKASLARINNKNNTDIKLVLAAANTSASGVAVGAIMRAQDKTNGPRRVPYRSIGILHHVSEHAAQNYPAEVLGQLWEFNELDQGDYIMNTVHWIIKAGKGEIETVHTFQFNSMHFFDPENPEWIVEEALFASDTCVEDYYALTHPKNKAGKVVEFGTVEFDVTHLKDRIQMYVALDSEHGSDRYEVVLLIKMKVIDRHFEFTAYWPADDENAAAIQGVQSASDLSSAFRPGTA</sequence>
<evidence type="ECO:0000313" key="2">
    <source>
        <dbReference type="Proteomes" id="UP000800096"/>
    </source>
</evidence>
<organism evidence="1 2">
    <name type="scientific">Ampelomyces quisqualis</name>
    <name type="common">Powdery mildew agent</name>
    <dbReference type="NCBI Taxonomy" id="50730"/>
    <lineage>
        <taxon>Eukaryota</taxon>
        <taxon>Fungi</taxon>
        <taxon>Dikarya</taxon>
        <taxon>Ascomycota</taxon>
        <taxon>Pezizomycotina</taxon>
        <taxon>Dothideomycetes</taxon>
        <taxon>Pleosporomycetidae</taxon>
        <taxon>Pleosporales</taxon>
        <taxon>Pleosporineae</taxon>
        <taxon>Phaeosphaeriaceae</taxon>
        <taxon>Ampelomyces</taxon>
    </lineage>
</organism>
<dbReference type="EMBL" id="ML979144">
    <property type="protein sequence ID" value="KAF1911303.1"/>
    <property type="molecule type" value="Genomic_DNA"/>
</dbReference>
<dbReference type="Gene3D" id="3.90.640.10">
    <property type="entry name" value="Actin, Chain A, domain 4"/>
    <property type="match status" value="1"/>
</dbReference>
<dbReference type="PANTHER" id="PTHR42749">
    <property type="entry name" value="CELL SHAPE-DETERMINING PROTEIN MREB"/>
    <property type="match status" value="1"/>
</dbReference>
<dbReference type="AlphaFoldDB" id="A0A6A5Q6T0"/>
<reference evidence="1" key="1">
    <citation type="journal article" date="2020" name="Stud. Mycol.">
        <title>101 Dothideomycetes genomes: a test case for predicting lifestyles and emergence of pathogens.</title>
        <authorList>
            <person name="Haridas S."/>
            <person name="Albert R."/>
            <person name="Binder M."/>
            <person name="Bloem J."/>
            <person name="Labutti K."/>
            <person name="Salamov A."/>
            <person name="Andreopoulos B."/>
            <person name="Baker S."/>
            <person name="Barry K."/>
            <person name="Bills G."/>
            <person name="Bluhm B."/>
            <person name="Cannon C."/>
            <person name="Castanera R."/>
            <person name="Culley D."/>
            <person name="Daum C."/>
            <person name="Ezra D."/>
            <person name="Gonzalez J."/>
            <person name="Henrissat B."/>
            <person name="Kuo A."/>
            <person name="Liang C."/>
            <person name="Lipzen A."/>
            <person name="Lutzoni F."/>
            <person name="Magnuson J."/>
            <person name="Mondo S."/>
            <person name="Nolan M."/>
            <person name="Ohm R."/>
            <person name="Pangilinan J."/>
            <person name="Park H.-J."/>
            <person name="Ramirez L."/>
            <person name="Alfaro M."/>
            <person name="Sun H."/>
            <person name="Tritt A."/>
            <person name="Yoshinaga Y."/>
            <person name="Zwiers L.-H."/>
            <person name="Turgeon B."/>
            <person name="Goodwin S."/>
            <person name="Spatafora J."/>
            <person name="Crous P."/>
            <person name="Grigoriev I."/>
        </authorList>
    </citation>
    <scope>NUCLEOTIDE SEQUENCE</scope>
    <source>
        <strain evidence="1">HMLAC05119</strain>
    </source>
</reference>
<dbReference type="SUPFAM" id="SSF53067">
    <property type="entry name" value="Actin-like ATPase domain"/>
    <property type="match status" value="2"/>
</dbReference>
<dbReference type="InterPro" id="IPR043129">
    <property type="entry name" value="ATPase_NBD"/>
</dbReference>
<dbReference type="CDD" id="cd10170">
    <property type="entry name" value="ASKHA_NBD_HSP70"/>
    <property type="match status" value="1"/>
</dbReference>
<name>A0A6A5Q6T0_AMPQU</name>
<dbReference type="Proteomes" id="UP000800096">
    <property type="component" value="Unassembled WGS sequence"/>
</dbReference>
<proteinExistence type="predicted"/>
<dbReference type="PANTHER" id="PTHR42749:SF8">
    <property type="entry name" value="HSP70 FAMILY PROTEIN (AFU_ORTHOLOGUE AFUA_3G13740)"/>
    <property type="match status" value="1"/>
</dbReference>
<accession>A0A6A5Q6T0</accession>
<dbReference type="Gene3D" id="3.30.420.40">
    <property type="match status" value="2"/>
</dbReference>
<protein>
    <submittedName>
        <fullName evidence="1">Uncharacterized protein</fullName>
    </submittedName>
</protein>
<dbReference type="OrthoDB" id="2963168at2759"/>
<keyword evidence="2" id="KW-1185">Reference proteome</keyword>
<gene>
    <name evidence="1" type="ORF">BDU57DRAFT_507169</name>
</gene>
<evidence type="ECO:0000313" key="1">
    <source>
        <dbReference type="EMBL" id="KAF1911303.1"/>
    </source>
</evidence>